<protein>
    <recommendedName>
        <fullName evidence="4">Imidazoleglycerol-phosphate synthase</fullName>
    </recommendedName>
</protein>
<name>A0A239GRW5_9PSED</name>
<dbReference type="STRING" id="1215104.GCA_000730585_03746"/>
<evidence type="ECO:0008006" key="4">
    <source>
        <dbReference type="Google" id="ProtNLM"/>
    </source>
</evidence>
<accession>A0A239GRW5</accession>
<dbReference type="AlphaFoldDB" id="A0A239GRW5"/>
<evidence type="ECO:0000256" key="1">
    <source>
        <dbReference type="SAM" id="MobiDB-lite"/>
    </source>
</evidence>
<gene>
    <name evidence="2" type="ORF">SAMN05444352_113122</name>
</gene>
<evidence type="ECO:0000313" key="3">
    <source>
        <dbReference type="Proteomes" id="UP000198407"/>
    </source>
</evidence>
<feature type="region of interest" description="Disordered" evidence="1">
    <location>
        <begin position="689"/>
        <end position="708"/>
    </location>
</feature>
<keyword evidence="3" id="KW-1185">Reference proteome</keyword>
<dbReference type="RefSeq" id="WP_042123428.1">
    <property type="nucleotide sequence ID" value="NZ_FZOL01000013.1"/>
</dbReference>
<dbReference type="Proteomes" id="UP000198407">
    <property type="component" value="Unassembled WGS sequence"/>
</dbReference>
<proteinExistence type="predicted"/>
<dbReference type="OrthoDB" id="6751426at2"/>
<evidence type="ECO:0000313" key="2">
    <source>
        <dbReference type="EMBL" id="SNS71572.1"/>
    </source>
</evidence>
<organism evidence="2 3">
    <name type="scientific">Pseudomonas japonica</name>
    <dbReference type="NCBI Taxonomy" id="256466"/>
    <lineage>
        <taxon>Bacteria</taxon>
        <taxon>Pseudomonadati</taxon>
        <taxon>Pseudomonadota</taxon>
        <taxon>Gammaproteobacteria</taxon>
        <taxon>Pseudomonadales</taxon>
        <taxon>Pseudomonadaceae</taxon>
        <taxon>Pseudomonas</taxon>
    </lineage>
</organism>
<dbReference type="EMBL" id="FZOL01000013">
    <property type="protein sequence ID" value="SNS71572.1"/>
    <property type="molecule type" value="Genomic_DNA"/>
</dbReference>
<sequence>MDRQSLQDLLTAMQGRPITLGWGAILCFGRSRLNALLEEQFVDRMGQFHQMLPVSGMLNLNPDGTVVATLSRIRLGTPRLSFESASLRNSTVTLTLPLISGSYSLMTQHSGMPALLVSTGELDEQHGFSVTMKLKLAQAVGDIDGSGRIVLDLAQGYEARCNLGNQVPEQEALGEFILQRMRLQPDNRLRFELGLLDFNSYHPLAPVSFHLATQAAPGDSGGDGGVLVFVRLRANQGNGSAPVDDGDFPYLIPDDLQGQDPRWSASLVIAEELVGWVDETQLDVLKNLMFPGRSLFVESGPRHQPHDLLILGNIAAGPGTARSEPRLGSIEAGHTQQFVARRADGSVIPNVTWSTESLGSPLALGKITATGLYTAPDAQTMALDATPALVRGQYSENGQARQVTASLLGRMAGMSLYPRCMVRAVGAAAIEFRASRLAGGTLRWRLPQPALGSLEDLGGGRARYTPPTDIDEPFVLQPIECFVTSGNERIEAAVVLSKGAAGVPIEPYFVPEIDFGVPIRFYGNFPPEWMRWSVQGGGSIDSGGTFIAPQEAGASPISLVRCDLVPEGMELPIASGFSIVRLKAREIAPPRWRNLDKFTVSPAGGLVQAYANGQQQIPLVIEIATKTVEMGGQDVYIKLSPTELATLRLVDAHTGNDLKFIAADQEGIAEGDSTDWAVHEKRNRFNLYSPTAAGESDDPPPAVPANTGTSFRTLWMHMGKEGSHTFFARFTGDDNQVYNSNDPSVNISEIELTGVEPPRKDPIVGPGRDYDIVRERVYNGEGDFEGDDDFTYFLDTVDYWRIAYRRASLYPVPFATLRIEANASTIRWESEQLDETFFSYTGYAFHPFRSDFSGVEQRPTHLTFDTSFHRLLDKVPSSPARELLEPGKEPSPGQLLVSLHRVADMGFWYDGMAEGKPYWMFRALLDGPVTFTLRDVEGNRHRLRVSFLAPSVIDGRNVLTLNIQ</sequence>
<reference evidence="3" key="1">
    <citation type="submission" date="2017-06" db="EMBL/GenBank/DDBJ databases">
        <authorList>
            <person name="Varghese N."/>
            <person name="Submissions S."/>
        </authorList>
    </citation>
    <scope>NUCLEOTIDE SEQUENCE [LARGE SCALE GENOMIC DNA]</scope>
    <source>
        <strain evidence="3">DSM 22348</strain>
    </source>
</reference>